<dbReference type="GO" id="GO:0004362">
    <property type="term" value="F:glutathione-disulfide reductase (NADPH) activity"/>
    <property type="evidence" value="ECO:0007669"/>
    <property type="project" value="TreeGrafter"/>
</dbReference>
<dbReference type="Gene3D" id="3.50.50.60">
    <property type="entry name" value="FAD/NAD(P)-binding domain"/>
    <property type="match status" value="2"/>
</dbReference>
<dbReference type="InterPro" id="IPR023753">
    <property type="entry name" value="FAD/NAD-binding_dom"/>
</dbReference>
<dbReference type="SMART" id="SM00631">
    <property type="entry name" value="Zn_pept"/>
    <property type="match status" value="1"/>
</dbReference>
<keyword evidence="8 10" id="KW-0676">Redox-active center</keyword>
<evidence type="ECO:0000313" key="14">
    <source>
        <dbReference type="EMBL" id="KAI7845496.1"/>
    </source>
</evidence>
<evidence type="ECO:0000256" key="8">
    <source>
        <dbReference type="ARBA" id="ARBA00023284"/>
    </source>
</evidence>
<dbReference type="PANTHER" id="PTHR42737:SF2">
    <property type="entry name" value="GLUTATHIONE REDUCTASE"/>
    <property type="match status" value="1"/>
</dbReference>
<dbReference type="Pfam" id="PF02852">
    <property type="entry name" value="Pyr_redox_dim"/>
    <property type="match status" value="1"/>
</dbReference>
<keyword evidence="15" id="KW-1185">Reference proteome</keyword>
<evidence type="ECO:0000256" key="11">
    <source>
        <dbReference type="SAM" id="MobiDB-lite"/>
    </source>
</evidence>
<feature type="active site" description="Proton donor/acceptor" evidence="9">
    <location>
        <position position="306"/>
    </location>
</feature>
<dbReference type="PROSITE" id="PS52035">
    <property type="entry name" value="PEPTIDASE_M14"/>
    <property type="match status" value="1"/>
</dbReference>
<feature type="region of interest" description="Disordered" evidence="11">
    <location>
        <begin position="461"/>
        <end position="495"/>
    </location>
</feature>
<feature type="compositionally biased region" description="Low complexity" evidence="11">
    <location>
        <begin position="392"/>
        <end position="410"/>
    </location>
</feature>
<dbReference type="Proteomes" id="UP001205105">
    <property type="component" value="Unassembled WGS sequence"/>
</dbReference>
<comment type="similarity">
    <text evidence="2 9">Belongs to the peptidase M14 family.</text>
</comment>
<comment type="similarity">
    <text evidence="3 10">Belongs to the class-I pyridine nucleotide-disulfide oxidoreductase family.</text>
</comment>
<evidence type="ECO:0000256" key="2">
    <source>
        <dbReference type="ARBA" id="ARBA00005988"/>
    </source>
</evidence>
<dbReference type="GO" id="GO:0006508">
    <property type="term" value="P:proteolysis"/>
    <property type="evidence" value="ECO:0007669"/>
    <property type="project" value="InterPro"/>
</dbReference>
<evidence type="ECO:0000256" key="9">
    <source>
        <dbReference type="PROSITE-ProRule" id="PRU01379"/>
    </source>
</evidence>
<evidence type="ECO:0000313" key="15">
    <source>
        <dbReference type="Proteomes" id="UP001205105"/>
    </source>
</evidence>
<dbReference type="Gene3D" id="3.40.630.10">
    <property type="entry name" value="Zn peptidases"/>
    <property type="match status" value="1"/>
</dbReference>
<keyword evidence="12" id="KW-0732">Signal</keyword>
<comment type="caution">
    <text evidence="14">The sequence shown here is derived from an EMBL/GenBank/DDBJ whole genome shotgun (WGS) entry which is preliminary data.</text>
</comment>
<evidence type="ECO:0000256" key="6">
    <source>
        <dbReference type="ARBA" id="ARBA00023002"/>
    </source>
</evidence>
<dbReference type="PRINTS" id="PR00368">
    <property type="entry name" value="FADPNR"/>
</dbReference>
<feature type="region of interest" description="Disordered" evidence="11">
    <location>
        <begin position="365"/>
        <end position="449"/>
    </location>
</feature>
<comment type="cofactor">
    <cofactor evidence="1">
        <name>FAD</name>
        <dbReference type="ChEBI" id="CHEBI:57692"/>
    </cofactor>
</comment>
<dbReference type="Gene3D" id="3.30.390.30">
    <property type="match status" value="1"/>
</dbReference>
<keyword evidence="6 10" id="KW-0560">Oxidoreductase</keyword>
<keyword evidence="4 10" id="KW-0285">Flavoprotein</keyword>
<dbReference type="SUPFAM" id="SSF55424">
    <property type="entry name" value="FAD/NAD-linked reductases, dimerisation (C-terminal) domain"/>
    <property type="match status" value="1"/>
</dbReference>
<dbReference type="CDD" id="cd06227">
    <property type="entry name" value="M14-CPA-like"/>
    <property type="match status" value="1"/>
</dbReference>
<dbReference type="GO" id="GO:0006749">
    <property type="term" value="P:glutathione metabolic process"/>
    <property type="evidence" value="ECO:0007669"/>
    <property type="project" value="TreeGrafter"/>
</dbReference>
<feature type="chain" id="PRO_5042227406" description="Peptidase M14 domain-containing protein" evidence="12">
    <location>
        <begin position="25"/>
        <end position="1514"/>
    </location>
</feature>
<feature type="compositionally biased region" description="Gly residues" evidence="11">
    <location>
        <begin position="429"/>
        <end position="446"/>
    </location>
</feature>
<reference evidence="14" key="1">
    <citation type="submission" date="2020-11" db="EMBL/GenBank/DDBJ databases">
        <title>Chlorella ohadii genome sequencing and assembly.</title>
        <authorList>
            <person name="Murik O."/>
            <person name="Treves H."/>
            <person name="Kedem I."/>
            <person name="Shotland Y."/>
            <person name="Kaplan A."/>
        </authorList>
    </citation>
    <scope>NUCLEOTIDE SEQUENCE</scope>
    <source>
        <strain evidence="14">1</strain>
    </source>
</reference>
<dbReference type="GO" id="GO:0034599">
    <property type="term" value="P:cellular response to oxidative stress"/>
    <property type="evidence" value="ECO:0007669"/>
    <property type="project" value="TreeGrafter"/>
</dbReference>
<dbReference type="FunFam" id="3.40.630.10:FF:000064">
    <property type="entry name" value="Carboxypeptidase A6"/>
    <property type="match status" value="1"/>
</dbReference>
<dbReference type="GO" id="GO:0005829">
    <property type="term" value="C:cytosol"/>
    <property type="evidence" value="ECO:0007669"/>
    <property type="project" value="TreeGrafter"/>
</dbReference>
<dbReference type="NCBIfam" id="NF004776">
    <property type="entry name" value="PRK06116.1"/>
    <property type="match status" value="1"/>
</dbReference>
<evidence type="ECO:0000256" key="1">
    <source>
        <dbReference type="ARBA" id="ARBA00001974"/>
    </source>
</evidence>
<dbReference type="GO" id="GO:0045454">
    <property type="term" value="P:cell redox homeostasis"/>
    <property type="evidence" value="ECO:0007669"/>
    <property type="project" value="InterPro"/>
</dbReference>
<dbReference type="SUPFAM" id="SSF53187">
    <property type="entry name" value="Zn-dependent exopeptidases"/>
    <property type="match status" value="1"/>
</dbReference>
<evidence type="ECO:0000256" key="12">
    <source>
        <dbReference type="SAM" id="SignalP"/>
    </source>
</evidence>
<dbReference type="PROSITE" id="PS00076">
    <property type="entry name" value="PYRIDINE_REDOX_1"/>
    <property type="match status" value="1"/>
</dbReference>
<gene>
    <name evidence="14" type="ORF">COHA_001042</name>
</gene>
<dbReference type="GO" id="GO:0004181">
    <property type="term" value="F:metallocarboxypeptidase activity"/>
    <property type="evidence" value="ECO:0007669"/>
    <property type="project" value="InterPro"/>
</dbReference>
<dbReference type="GO" id="GO:0008270">
    <property type="term" value="F:zinc ion binding"/>
    <property type="evidence" value="ECO:0007669"/>
    <property type="project" value="InterPro"/>
</dbReference>
<dbReference type="InterPro" id="IPR046952">
    <property type="entry name" value="GSHR/TRXR-like"/>
</dbReference>
<keyword evidence="7" id="KW-1015">Disulfide bond</keyword>
<evidence type="ECO:0000259" key="13">
    <source>
        <dbReference type="PROSITE" id="PS52035"/>
    </source>
</evidence>
<dbReference type="Pfam" id="PF00246">
    <property type="entry name" value="Peptidase_M14"/>
    <property type="match status" value="1"/>
</dbReference>
<sequence>MRLFRVDAMPWLLLAALLAASAAARPMPQLAEPDYTLYHTMDSVFKEVRQIVESCPATMKLSEESLTADGNYSSTLTVVTVEPAGLSDAHEDKLRLLLNFGEHGRELISSEIALHLLRLLCSGEAERGAFVDGFGLRRDHVQALLQRTVFKIVPMENIRGRARVEAGELCLRKNGRGVDPNRNWDYHWGEKEKDYDPNEEYPGTAPFSEPEAALLLRLAQGFKPHVWTSVHSGMAALFMPYDHQATIPDGEGPAALLEILKVINERTCNKKCAVGSGGKSVGYLAHGTATDYMYSKLGVPVSLTWEVYGDTKARFEDCFRMFNPLTQEVYTETVESWSASFFALLSLLPRHPDIQKELALPTAAAEGGQTGPAAGGGGSGGTAGTLGRRGGDAAQPNDGAAAGQQQQQADGAGGAAVREPAGVLAASSGAGGSGGEAAGSGDGGDGSSADKALEIASALREHMQQQDGGEAQQQGQQGGSAAAASGRGGLEPLAGGRPRSGVASAIYWLTLAALGCGLASYLWRQPRLTPMQLTAGLAKQTVAAGKADAGNGSAADAGKYDYDLFCIGAGSGGVRASRVAAGTYGAKVGICEMPYNPIASDEAGGAGGTCVLRGCVPKKLFVYASEYREMFSDAQGFGWQLPGQPTLDWQSFLAKKNAELQRLNGVYMNLLKNSGVDYIEGRGKLVDAHTVDVGGKRITARHILIATGARAFVPQFEGSEHCVISDNALEIQEVPKSIVIIGSGYIAVEFAGIFAGLGSEVHLVFRQPLPLRGFDEEVRKFAAEQYAQNGLHLHGLTTPEKLEKLPNGRLRFTGARRSGAQSADEETFEIETDVVLAATGRRPNVHNLGLEELGVKMTKGGAIDVDAYSQSSVPSVWAIGDVTDRMALTPVALMEAMALTKTIFAGQPTEPDHHNVPTAVFSHPQISTVGMSEEQAQAAYGNVDVYTSSFRPMRNTISGNAGRTFMKLLVAADTDVVVGCHMVGPDAAEIMQGLGVAVKMGITKAQLDSTVGIHPSAAEEFVTMRSVTRQLRKEEAKQDVSGAFQALQAACQGQLPLTTLAQQLEQLGSYRGLGRENAIAKFSRHVLDALPKILLGGAGPSAAEQALAEKVATHQLLLQCLSDCGAFQRLHASVLRCLLEDGQRLAVLTNVQQLESELARSGAPGALHGVVLAAGTACMAAVAGSGDRDAPTVFYSCPTATVTQFFQQLAAAAAALGRSPGRAAADQAAVAQLERGLGTAVESALAQRAQQQQFFPTAMNAAVAGSDEPELAAGADVRIALAALADACCRLQPLLEREAPQLLQASVQLLFNITDRLLNAGAAAVTAAAPGQQRRQLHDEYAALREKLLRHLLRQAAALCDTDEAEGAAQVGRLRSLAEGHSGWAALFDVADLTGERERLYGEMEQLRGDGLTPPLATYVFARLLAEGRRAELLDLPAQFDAELLHWLGDASGEDGPARQQLLWLHQLRMEQYGPASETLAALVAEEQEAAGEAAPRLVALQRLAALAAGDAQA</sequence>
<name>A0AAD5H6B3_9CHLO</name>
<evidence type="ECO:0000256" key="10">
    <source>
        <dbReference type="RuleBase" id="RU003691"/>
    </source>
</evidence>
<proteinExistence type="inferred from homology"/>
<dbReference type="InterPro" id="IPR004099">
    <property type="entry name" value="Pyr_nucl-diS_OxRdtase_dimer"/>
</dbReference>
<evidence type="ECO:0000256" key="5">
    <source>
        <dbReference type="ARBA" id="ARBA00022827"/>
    </source>
</evidence>
<dbReference type="PANTHER" id="PTHR42737">
    <property type="entry name" value="GLUTATHIONE REDUCTASE"/>
    <property type="match status" value="1"/>
</dbReference>
<evidence type="ECO:0000256" key="7">
    <source>
        <dbReference type="ARBA" id="ARBA00023157"/>
    </source>
</evidence>
<organism evidence="14 15">
    <name type="scientific">Chlorella ohadii</name>
    <dbReference type="NCBI Taxonomy" id="2649997"/>
    <lineage>
        <taxon>Eukaryota</taxon>
        <taxon>Viridiplantae</taxon>
        <taxon>Chlorophyta</taxon>
        <taxon>core chlorophytes</taxon>
        <taxon>Trebouxiophyceae</taxon>
        <taxon>Chlorellales</taxon>
        <taxon>Chlorellaceae</taxon>
        <taxon>Chlorella clade</taxon>
        <taxon>Chlorella</taxon>
    </lineage>
</organism>
<dbReference type="PRINTS" id="PR00411">
    <property type="entry name" value="PNDRDTASEI"/>
</dbReference>
<dbReference type="InterPro" id="IPR036188">
    <property type="entry name" value="FAD/NAD-bd_sf"/>
</dbReference>
<keyword evidence="5 10" id="KW-0274">FAD</keyword>
<feature type="signal peptide" evidence="12">
    <location>
        <begin position="1"/>
        <end position="24"/>
    </location>
</feature>
<feature type="domain" description="Peptidase M14" evidence="13">
    <location>
        <begin position="37"/>
        <end position="329"/>
    </location>
</feature>
<dbReference type="InterPro" id="IPR000834">
    <property type="entry name" value="Peptidase_M14"/>
</dbReference>
<dbReference type="GO" id="GO:0005739">
    <property type="term" value="C:mitochondrion"/>
    <property type="evidence" value="ECO:0007669"/>
    <property type="project" value="TreeGrafter"/>
</dbReference>
<dbReference type="GO" id="GO:0050660">
    <property type="term" value="F:flavin adenine dinucleotide binding"/>
    <property type="evidence" value="ECO:0007669"/>
    <property type="project" value="InterPro"/>
</dbReference>
<dbReference type="InterPro" id="IPR016156">
    <property type="entry name" value="FAD/NAD-linked_Rdtase_dimer_sf"/>
</dbReference>
<evidence type="ECO:0000256" key="4">
    <source>
        <dbReference type="ARBA" id="ARBA00022630"/>
    </source>
</evidence>
<feature type="compositionally biased region" description="Low complexity" evidence="11">
    <location>
        <begin position="465"/>
        <end position="485"/>
    </location>
</feature>
<dbReference type="InterPro" id="IPR012999">
    <property type="entry name" value="Pyr_OxRdtase_I_AS"/>
</dbReference>
<dbReference type="SUPFAM" id="SSF51905">
    <property type="entry name" value="FAD/NAD(P)-binding domain"/>
    <property type="match status" value="1"/>
</dbReference>
<dbReference type="Pfam" id="PF07992">
    <property type="entry name" value="Pyr_redox_2"/>
    <property type="match status" value="1"/>
</dbReference>
<accession>A0AAD5H6B3</accession>
<evidence type="ECO:0000256" key="3">
    <source>
        <dbReference type="ARBA" id="ARBA00007532"/>
    </source>
</evidence>
<protein>
    <recommendedName>
        <fullName evidence="13">Peptidase M14 domain-containing protein</fullName>
    </recommendedName>
</protein>
<dbReference type="EMBL" id="JADXDR010000017">
    <property type="protein sequence ID" value="KAI7845496.1"/>
    <property type="molecule type" value="Genomic_DNA"/>
</dbReference>
<dbReference type="InterPro" id="IPR034269">
    <property type="entry name" value="At5g42320_M14_CPD"/>
</dbReference>
<feature type="compositionally biased region" description="Gly residues" evidence="11">
    <location>
        <begin position="368"/>
        <end position="388"/>
    </location>
</feature>